<keyword evidence="2" id="KW-1185">Reference proteome</keyword>
<reference evidence="1 2" key="1">
    <citation type="journal article" date="2012" name="Science">
        <title>The Paleozoic origin of enzymatic lignin decomposition reconstructed from 31 fungal genomes.</title>
        <authorList>
            <person name="Floudas D."/>
            <person name="Binder M."/>
            <person name="Riley R."/>
            <person name="Barry K."/>
            <person name="Blanchette R.A."/>
            <person name="Henrissat B."/>
            <person name="Martinez A.T."/>
            <person name="Otillar R."/>
            <person name="Spatafora J.W."/>
            <person name="Yadav J.S."/>
            <person name="Aerts A."/>
            <person name="Benoit I."/>
            <person name="Boyd A."/>
            <person name="Carlson A."/>
            <person name="Copeland A."/>
            <person name="Coutinho P.M."/>
            <person name="de Vries R.P."/>
            <person name="Ferreira P."/>
            <person name="Findley K."/>
            <person name="Foster B."/>
            <person name="Gaskell J."/>
            <person name="Glotzer D."/>
            <person name="Gorecki P."/>
            <person name="Heitman J."/>
            <person name="Hesse C."/>
            <person name="Hori C."/>
            <person name="Igarashi K."/>
            <person name="Jurgens J.A."/>
            <person name="Kallen N."/>
            <person name="Kersten P."/>
            <person name="Kohler A."/>
            <person name="Kuees U."/>
            <person name="Kumar T.K.A."/>
            <person name="Kuo A."/>
            <person name="LaButti K."/>
            <person name="Larrondo L.F."/>
            <person name="Lindquist E."/>
            <person name="Ling A."/>
            <person name="Lombard V."/>
            <person name="Lucas S."/>
            <person name="Lundell T."/>
            <person name="Martin R."/>
            <person name="McLaughlin D.J."/>
            <person name="Morgenstern I."/>
            <person name="Morin E."/>
            <person name="Murat C."/>
            <person name="Nagy L.G."/>
            <person name="Nolan M."/>
            <person name="Ohm R.A."/>
            <person name="Patyshakuliyeva A."/>
            <person name="Rokas A."/>
            <person name="Ruiz-Duenas F.J."/>
            <person name="Sabat G."/>
            <person name="Salamov A."/>
            <person name="Samejima M."/>
            <person name="Schmutz J."/>
            <person name="Slot J.C."/>
            <person name="St John F."/>
            <person name="Stenlid J."/>
            <person name="Sun H."/>
            <person name="Sun S."/>
            <person name="Syed K."/>
            <person name="Tsang A."/>
            <person name="Wiebenga A."/>
            <person name="Young D."/>
            <person name="Pisabarro A."/>
            <person name="Eastwood D.C."/>
            <person name="Martin F."/>
            <person name="Cullen D."/>
            <person name="Grigoriev I.V."/>
            <person name="Hibbett D.S."/>
        </authorList>
    </citation>
    <scope>NUCLEOTIDE SEQUENCE [LARGE SCALE GENOMIC DNA]</scope>
    <source>
        <strain evidence="1 2">MD-104</strain>
    </source>
</reference>
<proteinExistence type="predicted"/>
<dbReference type="AlphaFoldDB" id="A0A2H3JFE4"/>
<evidence type="ECO:0000313" key="2">
    <source>
        <dbReference type="Proteomes" id="UP000218811"/>
    </source>
</evidence>
<sequence>MPADRCPIHAMTARRTTVAVHEVEAREAEERHARECENVQARINEAAIELGRPYRQIGRNRFVLTLNTPQPVILNCIPARLTQEEREAIREEGRQRRQRHVIQDARRIVQQQTRDAHTRSQEVAVQEAAAERTRQEVIEADAHREREYQEWLSFGEGQYSEEERAERITNCIRVQ</sequence>
<evidence type="ECO:0000313" key="1">
    <source>
        <dbReference type="EMBL" id="PCH35434.1"/>
    </source>
</evidence>
<name>A0A2H3JFE4_WOLCO</name>
<dbReference type="EMBL" id="KB467854">
    <property type="protein sequence ID" value="PCH35434.1"/>
    <property type="molecule type" value="Genomic_DNA"/>
</dbReference>
<dbReference type="Proteomes" id="UP000218811">
    <property type="component" value="Unassembled WGS sequence"/>
</dbReference>
<organism evidence="1 2">
    <name type="scientific">Wolfiporia cocos (strain MD-104)</name>
    <name type="common">Brown rot fungus</name>
    <dbReference type="NCBI Taxonomy" id="742152"/>
    <lineage>
        <taxon>Eukaryota</taxon>
        <taxon>Fungi</taxon>
        <taxon>Dikarya</taxon>
        <taxon>Basidiomycota</taxon>
        <taxon>Agaricomycotina</taxon>
        <taxon>Agaricomycetes</taxon>
        <taxon>Polyporales</taxon>
        <taxon>Phaeolaceae</taxon>
        <taxon>Wolfiporia</taxon>
    </lineage>
</organism>
<accession>A0A2H3JFE4</accession>
<gene>
    <name evidence="1" type="ORF">WOLCODRAFT_156120</name>
</gene>
<protein>
    <submittedName>
        <fullName evidence="1">Uncharacterized protein</fullName>
    </submittedName>
</protein>